<keyword evidence="3 5" id="KW-1133">Transmembrane helix</keyword>
<evidence type="ECO:0000313" key="8">
    <source>
        <dbReference type="EMBL" id="CCE84203.1"/>
    </source>
</evidence>
<dbReference type="eggNOG" id="KOG3662">
    <property type="taxonomic scope" value="Eukaryota"/>
</dbReference>
<keyword evidence="4 5" id="KW-0472">Membrane</keyword>
<dbReference type="GO" id="GO:0006506">
    <property type="term" value="P:GPI anchor biosynthetic process"/>
    <property type="evidence" value="ECO:0007669"/>
    <property type="project" value="InterPro"/>
</dbReference>
<gene>
    <name evidence="8" type="primary">Piso0_003744</name>
    <name evidence="7" type="ORF">GNLVRS01_PISO0K01616g</name>
    <name evidence="8" type="ORF">GNLVRS01_PISO0L01617g</name>
</gene>
<sequence length="472" mass="53889">MFLLFPKLRSIHHVFLVLLSLWSLVFFYHERYVPYRTAHKCRWPELNQSDNTTNVMLVADPQLIDNHTYPGRNSLLLDISKHTADVYLRKNYKFMTEVMKPDYIFFLGDYLDNGRGSTNEYFVKELSRFKRVFAQEAYKRGENVWLNLPGNHDIGFGDMVVEPARERFEKQFGAPNTIVTIEGVDFIILDTISLSSSKPEVNGRARAFVDETFGSKTKEKPRVLLTHVPLFRDTEKDTCGPHRESPVFHTSAGYQYQSALDPGLTAELLEKIQPDIVFSGDDHDYCDTMHSSVEPHVREITVKSISMAMGVWYPAVQVLSFASAAKSSPTPTPLMYQSHLCYLPTPYVNIAAYVTMAVISGLIILYFDVKQKSPRYGYSVLPLSASTQSESTTSKKISKFLKDQDEGYIPSTSLPAYTATSSSTKDVPFLVLFKYKFLSFLKKWNIYGFLKHSLLMATFVIFIYYVGFCLTI</sequence>
<dbReference type="GO" id="GO:0005783">
    <property type="term" value="C:endoplasmic reticulum"/>
    <property type="evidence" value="ECO:0007669"/>
    <property type="project" value="TreeGrafter"/>
</dbReference>
<dbReference type="Pfam" id="PF00149">
    <property type="entry name" value="Metallophos"/>
    <property type="match status" value="1"/>
</dbReference>
<evidence type="ECO:0000256" key="1">
    <source>
        <dbReference type="ARBA" id="ARBA00004141"/>
    </source>
</evidence>
<dbReference type="GO" id="GO:0016787">
    <property type="term" value="F:hydrolase activity"/>
    <property type="evidence" value="ECO:0007669"/>
    <property type="project" value="InterPro"/>
</dbReference>
<feature type="transmembrane region" description="Helical" evidence="5">
    <location>
        <begin position="345"/>
        <end position="367"/>
    </location>
</feature>
<dbReference type="InParanoid" id="G8Y6H3"/>
<proteinExistence type="predicted"/>
<feature type="transmembrane region" description="Helical" evidence="5">
    <location>
        <begin position="305"/>
        <end position="325"/>
    </location>
</feature>
<reference evidence="8" key="1">
    <citation type="submission" date="2011-10" db="EMBL/GenBank/DDBJ databases">
        <authorList>
            <person name="Genoscope - CEA"/>
        </authorList>
    </citation>
    <scope>NUCLEOTIDE SEQUENCE</scope>
</reference>
<dbReference type="InterPro" id="IPR004843">
    <property type="entry name" value="Calcineurin-like_PHP"/>
</dbReference>
<dbReference type="OrthoDB" id="5977743at2759"/>
<evidence type="ECO:0000259" key="6">
    <source>
        <dbReference type="Pfam" id="PF00149"/>
    </source>
</evidence>
<dbReference type="EMBL" id="FO082048">
    <property type="protein sequence ID" value="CCE84203.1"/>
    <property type="molecule type" value="Genomic_DNA"/>
</dbReference>
<feature type="domain" description="Calcineurin-like phosphoesterase" evidence="6">
    <location>
        <begin position="95"/>
        <end position="285"/>
    </location>
</feature>
<evidence type="ECO:0000313" key="7">
    <source>
        <dbReference type="EMBL" id="CCE83172.1"/>
    </source>
</evidence>
<dbReference type="Proteomes" id="UP000005222">
    <property type="component" value="Chromosome K"/>
</dbReference>
<comment type="subcellular location">
    <subcellularLocation>
        <location evidence="1">Membrane</location>
        <topology evidence="1">Multi-pass membrane protein</topology>
    </subcellularLocation>
</comment>
<reference evidence="9" key="2">
    <citation type="journal article" date="2012" name="G3 (Bethesda)">
        <title>Pichia sorbitophila, an interspecies yeast hybrid reveals early steps of genome resolution following polyploidization.</title>
        <authorList>
            <person name="Leh Louis V."/>
            <person name="Despons L."/>
            <person name="Friedrich A."/>
            <person name="Martin T."/>
            <person name="Durrens P."/>
            <person name="Casaregola S."/>
            <person name="Neuveglise C."/>
            <person name="Fairhead C."/>
            <person name="Marck C."/>
            <person name="Cruz J.A."/>
            <person name="Straub M.L."/>
            <person name="Kugler V."/>
            <person name="Sacerdot C."/>
            <person name="Uzunov Z."/>
            <person name="Thierry A."/>
            <person name="Weiss S."/>
            <person name="Bleykasten C."/>
            <person name="De Montigny J."/>
            <person name="Jacques N."/>
            <person name="Jung P."/>
            <person name="Lemaire M."/>
            <person name="Mallet S."/>
            <person name="Morel G."/>
            <person name="Richard G.F."/>
            <person name="Sarkar A."/>
            <person name="Savel G."/>
            <person name="Schacherer J."/>
            <person name="Seret M.L."/>
            <person name="Talla E."/>
            <person name="Samson G."/>
            <person name="Jubin C."/>
            <person name="Poulain J."/>
            <person name="Vacherie B."/>
            <person name="Barbe V."/>
            <person name="Pelletier E."/>
            <person name="Sherman D.J."/>
            <person name="Westhof E."/>
            <person name="Weissenbach J."/>
            <person name="Baret P.V."/>
            <person name="Wincker P."/>
            <person name="Gaillardin C."/>
            <person name="Dujon B."/>
            <person name="Souciet J.L."/>
        </authorList>
    </citation>
    <scope>NUCLEOTIDE SEQUENCE [LARGE SCALE GENOMIC DNA]</scope>
    <source>
        <strain evidence="9">ATCC MYA-4447 / BCRC 22081 / CBS 7064 / NBRC 10061 / NRRL Y-12695</strain>
    </source>
</reference>
<dbReference type="InterPro" id="IPR033308">
    <property type="entry name" value="PGAP5/Cdc1/Ted1"/>
</dbReference>
<feature type="transmembrane region" description="Helical" evidence="5">
    <location>
        <begin position="444"/>
        <end position="466"/>
    </location>
</feature>
<evidence type="ECO:0000256" key="3">
    <source>
        <dbReference type="ARBA" id="ARBA00022989"/>
    </source>
</evidence>
<evidence type="ECO:0000256" key="5">
    <source>
        <dbReference type="SAM" id="Phobius"/>
    </source>
</evidence>
<evidence type="ECO:0000313" key="9">
    <source>
        <dbReference type="Proteomes" id="UP000005222"/>
    </source>
</evidence>
<dbReference type="HOGENOM" id="CLU_011607_0_1_1"/>
<dbReference type="Gene3D" id="3.60.21.10">
    <property type="match status" value="1"/>
</dbReference>
<name>G8Y6H3_PICSO</name>
<organism evidence="8 9">
    <name type="scientific">Pichia sorbitophila (strain ATCC MYA-4447 / BCRC 22081 / CBS 7064 / NBRC 10061 / NRRL Y-12695)</name>
    <name type="common">Hybrid yeast</name>
    <dbReference type="NCBI Taxonomy" id="559304"/>
    <lineage>
        <taxon>Eukaryota</taxon>
        <taxon>Fungi</taxon>
        <taxon>Dikarya</taxon>
        <taxon>Ascomycota</taxon>
        <taxon>Saccharomycotina</taxon>
        <taxon>Pichiomycetes</taxon>
        <taxon>Debaryomycetaceae</taxon>
        <taxon>Millerozyma</taxon>
    </lineage>
</organism>
<dbReference type="AlphaFoldDB" id="G8Y6H3"/>
<keyword evidence="2 5" id="KW-0812">Transmembrane</keyword>
<dbReference type="EMBL" id="FO082049">
    <property type="protein sequence ID" value="CCE83172.1"/>
    <property type="molecule type" value="Genomic_DNA"/>
</dbReference>
<dbReference type="STRING" id="559304.G8Y6H3"/>
<dbReference type="SUPFAM" id="SSF56300">
    <property type="entry name" value="Metallo-dependent phosphatases"/>
    <property type="match status" value="1"/>
</dbReference>
<evidence type="ECO:0000256" key="2">
    <source>
        <dbReference type="ARBA" id="ARBA00022692"/>
    </source>
</evidence>
<dbReference type="Proteomes" id="UP000005222">
    <property type="component" value="Chromosome L"/>
</dbReference>
<protein>
    <submittedName>
        <fullName evidence="8">Piso0_003744 protein</fullName>
    </submittedName>
</protein>
<evidence type="ECO:0000256" key="4">
    <source>
        <dbReference type="ARBA" id="ARBA00023136"/>
    </source>
</evidence>
<accession>G8Y6H3</accession>
<dbReference type="PANTHER" id="PTHR13315">
    <property type="entry name" value="METALLO PHOSPHOESTERASE RELATED"/>
    <property type="match status" value="1"/>
</dbReference>
<dbReference type="GO" id="GO:0016020">
    <property type="term" value="C:membrane"/>
    <property type="evidence" value="ECO:0007669"/>
    <property type="project" value="UniProtKB-SubCell"/>
</dbReference>
<dbReference type="InterPro" id="IPR029052">
    <property type="entry name" value="Metallo-depent_PP-like"/>
</dbReference>
<dbReference type="PANTHER" id="PTHR13315:SF4">
    <property type="entry name" value="METALLOPHOSPHOESTERASE, ISOFORM E"/>
    <property type="match status" value="1"/>
</dbReference>
<feature type="transmembrane region" description="Helical" evidence="5">
    <location>
        <begin position="12"/>
        <end position="29"/>
    </location>
</feature>
<keyword evidence="9" id="KW-1185">Reference proteome</keyword>